<dbReference type="Proteomes" id="UP000435877">
    <property type="component" value="Unassembled WGS sequence"/>
</dbReference>
<protein>
    <recommendedName>
        <fullName evidence="7">DUF2834 domain-containing protein</fullName>
    </recommendedName>
</protein>
<keyword evidence="5" id="KW-1185">Reference proteome</keyword>
<keyword evidence="1" id="KW-0472">Membrane</keyword>
<accession>A0A5S9QTU9</accession>
<evidence type="ECO:0000313" key="4">
    <source>
        <dbReference type="EMBL" id="CAA0122364.1"/>
    </source>
</evidence>
<evidence type="ECO:0000313" key="3">
    <source>
        <dbReference type="EMBL" id="CAA0118345.1"/>
    </source>
</evidence>
<proteinExistence type="predicted"/>
<dbReference type="RefSeq" id="WP_200842761.1">
    <property type="nucleotide sequence ID" value="NZ_CACSIK010000003.1"/>
</dbReference>
<keyword evidence="1" id="KW-0812">Transmembrane</keyword>
<evidence type="ECO:0000313" key="6">
    <source>
        <dbReference type="Proteomes" id="UP000439591"/>
    </source>
</evidence>
<evidence type="ECO:0000313" key="5">
    <source>
        <dbReference type="Proteomes" id="UP000435877"/>
    </source>
</evidence>
<evidence type="ECO:0000256" key="1">
    <source>
        <dbReference type="SAM" id="Phobius"/>
    </source>
</evidence>
<evidence type="ECO:0000313" key="2">
    <source>
        <dbReference type="EMBL" id="CAA0110870.1"/>
    </source>
</evidence>
<evidence type="ECO:0008006" key="7">
    <source>
        <dbReference type="Google" id="ProtNLM"/>
    </source>
</evidence>
<reference evidence="5 6" key="1">
    <citation type="submission" date="2019-11" db="EMBL/GenBank/DDBJ databases">
        <authorList>
            <person name="Holert J."/>
        </authorList>
    </citation>
    <scope>NUCLEOTIDE SEQUENCE [LARGE SCALE GENOMIC DNA]</scope>
    <source>
        <strain evidence="4">BC3_2A</strain>
        <strain evidence="2">SB11_1A</strain>
    </source>
</reference>
<gene>
    <name evidence="2" type="ORF">IHBHHGIJ_03241</name>
    <name evidence="3" type="ORF">KFEGEMFD_03454</name>
    <name evidence="4" type="ORF">KFEGEMFD_03986</name>
</gene>
<dbReference type="EMBL" id="CACSIK010000003">
    <property type="protein sequence ID" value="CAA0110870.1"/>
    <property type="molecule type" value="Genomic_DNA"/>
</dbReference>
<feature type="transmembrane region" description="Helical" evidence="1">
    <location>
        <begin position="46"/>
        <end position="64"/>
    </location>
</feature>
<name>A0A5S9QTU9_9GAMM</name>
<dbReference type="AlphaFoldDB" id="A0A5S9QTU9"/>
<keyword evidence="1" id="KW-1133">Transmembrane helix</keyword>
<dbReference type="Proteomes" id="UP000439591">
    <property type="component" value="Unassembled WGS sequence"/>
</dbReference>
<dbReference type="EMBL" id="CACSIM010000008">
    <property type="protein sequence ID" value="CAA0122364.1"/>
    <property type="molecule type" value="Genomic_DNA"/>
</dbReference>
<organism evidence="4 6">
    <name type="scientific">Zhongshania aliphaticivorans</name>
    <dbReference type="NCBI Taxonomy" id="1470434"/>
    <lineage>
        <taxon>Bacteria</taxon>
        <taxon>Pseudomonadati</taxon>
        <taxon>Pseudomonadota</taxon>
        <taxon>Gammaproteobacteria</taxon>
        <taxon>Cellvibrionales</taxon>
        <taxon>Spongiibacteraceae</taxon>
        <taxon>Zhongshania</taxon>
    </lineage>
</organism>
<dbReference type="EMBL" id="CACSIM010000006">
    <property type="protein sequence ID" value="CAA0118345.1"/>
    <property type="molecule type" value="Genomic_DNA"/>
</dbReference>
<sequence>MKALKVLLIVSTVAIYAITGLASLTQGLNWPAVAMADLLALGWRSQFDIDFLIHLFLLATWVTWREGAGPRAYFFAFLSIVMGGMFSFPYILFAAYKSGGEPKALLLGVHARP</sequence>
<feature type="transmembrane region" description="Helical" evidence="1">
    <location>
        <begin position="73"/>
        <end position="96"/>
    </location>
</feature>